<dbReference type="GO" id="GO:0031511">
    <property type="term" value="C:Mis6-Sim4 complex"/>
    <property type="evidence" value="ECO:0007669"/>
    <property type="project" value="TreeGrafter"/>
</dbReference>
<reference evidence="2 3" key="1">
    <citation type="journal article" date="2013" name="PLoS Genet.">
        <title>The genome and development-dependent transcriptomes of Pyronema confluens: a window into fungal evolution.</title>
        <authorList>
            <person name="Traeger S."/>
            <person name="Altegoer F."/>
            <person name="Freitag M."/>
            <person name="Gabaldon T."/>
            <person name="Kempken F."/>
            <person name="Kumar A."/>
            <person name="Marcet-Houben M."/>
            <person name="Poggeler S."/>
            <person name="Stajich J.E."/>
            <person name="Nowrousian M."/>
        </authorList>
    </citation>
    <scope>NUCLEOTIDE SEQUENCE [LARGE SCALE GENOMIC DNA]</scope>
    <source>
        <strain evidence="3">CBS 100304</strain>
        <tissue evidence="2">Vegetative mycelium</tissue>
    </source>
</reference>
<proteinExistence type="predicted"/>
<dbReference type="GO" id="GO:0007059">
    <property type="term" value="P:chromosome segregation"/>
    <property type="evidence" value="ECO:0007669"/>
    <property type="project" value="TreeGrafter"/>
</dbReference>
<organism evidence="2 3">
    <name type="scientific">Pyronema omphalodes (strain CBS 100304)</name>
    <name type="common">Pyronema confluens</name>
    <dbReference type="NCBI Taxonomy" id="1076935"/>
    <lineage>
        <taxon>Eukaryota</taxon>
        <taxon>Fungi</taxon>
        <taxon>Dikarya</taxon>
        <taxon>Ascomycota</taxon>
        <taxon>Pezizomycotina</taxon>
        <taxon>Pezizomycetes</taxon>
        <taxon>Pezizales</taxon>
        <taxon>Pyronemataceae</taxon>
        <taxon>Pyronema</taxon>
    </lineage>
</organism>
<dbReference type="STRING" id="1076935.U4L5L2"/>
<evidence type="ECO:0000313" key="3">
    <source>
        <dbReference type="Proteomes" id="UP000018144"/>
    </source>
</evidence>
<dbReference type="Pfam" id="PF09447">
    <property type="entry name" value="Cnl2_NKP2"/>
    <property type="match status" value="1"/>
</dbReference>
<evidence type="ECO:0000256" key="1">
    <source>
        <dbReference type="SAM" id="Coils"/>
    </source>
</evidence>
<evidence type="ECO:0000313" key="2">
    <source>
        <dbReference type="EMBL" id="CCX11468.1"/>
    </source>
</evidence>
<dbReference type="OrthoDB" id="2311687at2759"/>
<dbReference type="InterPro" id="IPR018565">
    <property type="entry name" value="Nkp2/Cnl2"/>
</dbReference>
<protein>
    <submittedName>
        <fullName evidence="2">Similar to Centromere-localized protein 2 acc. no. O13952</fullName>
    </submittedName>
</protein>
<sequence>MPPPTAAETETRILTSFLLSRASFPDIVSLSDFTLLFPRSHRSNPQIKLLYRTLQSQRNKQCTSIKSSIQREASLGIKNTKKPTTGAVDPDAMVGVELFGASVDAGILPLKELIGEMEKVIGELEREQEEEEKECEMLLERIKQAVGDLSDLRYGKLQASVMATKREVEGLLKVCEKVTGQKA</sequence>
<keyword evidence="3" id="KW-1185">Reference proteome</keyword>
<dbReference type="Proteomes" id="UP000018144">
    <property type="component" value="Unassembled WGS sequence"/>
</dbReference>
<dbReference type="eggNOG" id="ENOG502S7X4">
    <property type="taxonomic scope" value="Eukaryota"/>
</dbReference>
<name>U4L5L2_PYROM</name>
<feature type="coiled-coil region" evidence="1">
    <location>
        <begin position="110"/>
        <end position="148"/>
    </location>
</feature>
<dbReference type="PANTHER" id="PTHR28064:SF1">
    <property type="entry name" value="INNER KINETOCHORE SUBUNIT NKP2"/>
    <property type="match status" value="1"/>
</dbReference>
<dbReference type="PANTHER" id="PTHR28064">
    <property type="entry name" value="INNER KINETOCHORE SUBUNIT NKP2"/>
    <property type="match status" value="1"/>
</dbReference>
<keyword evidence="1" id="KW-0175">Coiled coil</keyword>
<dbReference type="EMBL" id="HF935621">
    <property type="protein sequence ID" value="CCX11468.1"/>
    <property type="molecule type" value="Genomic_DNA"/>
</dbReference>
<gene>
    <name evidence="2" type="ORF">PCON_11062</name>
</gene>
<dbReference type="OMA" id="REQDMDR"/>
<accession>U4L5L2</accession>
<dbReference type="AlphaFoldDB" id="U4L5L2"/>